<evidence type="ECO:0000313" key="1">
    <source>
        <dbReference type="EMBL" id="SJL14168.1"/>
    </source>
</evidence>
<protein>
    <submittedName>
        <fullName evidence="1">Uncharacterized protein</fullName>
    </submittedName>
</protein>
<organism evidence="1 2">
    <name type="scientific">Armillaria ostoyae</name>
    <name type="common">Armillaria root rot fungus</name>
    <dbReference type="NCBI Taxonomy" id="47428"/>
    <lineage>
        <taxon>Eukaryota</taxon>
        <taxon>Fungi</taxon>
        <taxon>Dikarya</taxon>
        <taxon>Basidiomycota</taxon>
        <taxon>Agaricomycotina</taxon>
        <taxon>Agaricomycetes</taxon>
        <taxon>Agaricomycetidae</taxon>
        <taxon>Agaricales</taxon>
        <taxon>Marasmiineae</taxon>
        <taxon>Physalacriaceae</taxon>
        <taxon>Armillaria</taxon>
    </lineage>
</organism>
<proteinExistence type="predicted"/>
<dbReference type="EMBL" id="FUEG01000022">
    <property type="protein sequence ID" value="SJL14168.1"/>
    <property type="molecule type" value="Genomic_DNA"/>
</dbReference>
<dbReference type="AlphaFoldDB" id="A0A284RZH4"/>
<name>A0A284RZH4_ARMOS</name>
<dbReference type="OrthoDB" id="10289906at2759"/>
<keyword evidence="2" id="KW-1185">Reference proteome</keyword>
<gene>
    <name evidence="1" type="ORF">ARMOST_17623</name>
</gene>
<dbReference type="Proteomes" id="UP000219338">
    <property type="component" value="Unassembled WGS sequence"/>
</dbReference>
<sequence>MDIFAESFVNGYEDLETEWEVLKSQYIEEYGHDTEWPLVMCLDYRTRKQSPTLFVDSSRSFDDGSEMFDDLVSKAHAGLGTLVHWSLPNDGPDAFGKLELFEY</sequence>
<evidence type="ECO:0000313" key="2">
    <source>
        <dbReference type="Proteomes" id="UP000219338"/>
    </source>
</evidence>
<accession>A0A284RZH4</accession>
<reference evidence="2" key="1">
    <citation type="journal article" date="2017" name="Nat. Ecol. Evol.">
        <title>Genome expansion and lineage-specific genetic innovations in the forest pathogenic fungi Armillaria.</title>
        <authorList>
            <person name="Sipos G."/>
            <person name="Prasanna A.N."/>
            <person name="Walter M.C."/>
            <person name="O'Connor E."/>
            <person name="Balint B."/>
            <person name="Krizsan K."/>
            <person name="Kiss B."/>
            <person name="Hess J."/>
            <person name="Varga T."/>
            <person name="Slot J."/>
            <person name="Riley R."/>
            <person name="Boka B."/>
            <person name="Rigling D."/>
            <person name="Barry K."/>
            <person name="Lee J."/>
            <person name="Mihaltcheva S."/>
            <person name="LaButti K."/>
            <person name="Lipzen A."/>
            <person name="Waldron R."/>
            <person name="Moloney N.M."/>
            <person name="Sperisen C."/>
            <person name="Kredics L."/>
            <person name="Vagvoelgyi C."/>
            <person name="Patrignani A."/>
            <person name="Fitzpatrick D."/>
            <person name="Nagy I."/>
            <person name="Doyle S."/>
            <person name="Anderson J.B."/>
            <person name="Grigoriev I.V."/>
            <person name="Gueldener U."/>
            <person name="Muensterkoetter M."/>
            <person name="Nagy L.G."/>
        </authorList>
    </citation>
    <scope>NUCLEOTIDE SEQUENCE [LARGE SCALE GENOMIC DNA]</scope>
    <source>
        <strain evidence="2">C18/9</strain>
    </source>
</reference>